<dbReference type="CDD" id="cd02218">
    <property type="entry name" value="cupin_PGI"/>
    <property type="match status" value="1"/>
</dbReference>
<dbReference type="SUPFAM" id="SSF51182">
    <property type="entry name" value="RmlC-like cupins"/>
    <property type="match status" value="1"/>
</dbReference>
<dbReference type="Pfam" id="PF06560">
    <property type="entry name" value="GPI"/>
    <property type="match status" value="1"/>
</dbReference>
<dbReference type="InterPro" id="IPR010551">
    <property type="entry name" value="G6P_isomerase_prok"/>
</dbReference>
<keyword evidence="8" id="KW-0413">Isomerase</keyword>
<feature type="non-terminal residue" evidence="8">
    <location>
        <position position="1"/>
    </location>
</feature>
<dbReference type="EMBL" id="LGHE01000073">
    <property type="protein sequence ID" value="KUL02090.1"/>
    <property type="molecule type" value="Genomic_DNA"/>
</dbReference>
<protein>
    <recommendedName>
        <fullName evidence="3">glucose-6-phosphate isomerase</fullName>
        <ecNumber evidence="3">5.3.1.9</ecNumber>
    </recommendedName>
</protein>
<dbReference type="InterPro" id="IPR014710">
    <property type="entry name" value="RmlC-like_jellyroll"/>
</dbReference>
<evidence type="ECO:0000256" key="3">
    <source>
        <dbReference type="ARBA" id="ARBA00011952"/>
    </source>
</evidence>
<gene>
    <name evidence="8" type="ORF">XE10_0817</name>
</gene>
<evidence type="ECO:0000313" key="9">
    <source>
        <dbReference type="Proteomes" id="UP000054598"/>
    </source>
</evidence>
<keyword evidence="4" id="KW-0312">Gluconeogenesis</keyword>
<proteinExistence type="inferred from homology"/>
<dbReference type="Proteomes" id="UP000054598">
    <property type="component" value="Unassembled WGS sequence"/>
</dbReference>
<comment type="pathway">
    <text evidence="1">Carbohydrate degradation; glycolysis; D-glyceraldehyde 3-phosphate and glycerone phosphate from D-glucose: step 2/4.</text>
</comment>
<dbReference type="AlphaFoldDB" id="A0A101IVE9"/>
<evidence type="ECO:0000256" key="6">
    <source>
        <dbReference type="ARBA" id="ARBA00029321"/>
    </source>
</evidence>
<dbReference type="InterPro" id="IPR011051">
    <property type="entry name" value="RmlC_Cupin_sf"/>
</dbReference>
<feature type="domain" description="Glucose-6-phosphate isomerase prokaryote" evidence="7">
    <location>
        <begin position="61"/>
        <end position="214"/>
    </location>
</feature>
<dbReference type="GO" id="GO:0005737">
    <property type="term" value="C:cytoplasm"/>
    <property type="evidence" value="ECO:0007669"/>
    <property type="project" value="InterPro"/>
</dbReference>
<evidence type="ECO:0000256" key="2">
    <source>
        <dbReference type="ARBA" id="ARBA00006542"/>
    </source>
</evidence>
<evidence type="ECO:0000313" key="8">
    <source>
        <dbReference type="EMBL" id="KUL02090.1"/>
    </source>
</evidence>
<comment type="catalytic activity">
    <reaction evidence="6">
        <text>alpha-D-glucose 6-phosphate = beta-D-fructose 6-phosphate</text>
        <dbReference type="Rhea" id="RHEA:11816"/>
        <dbReference type="ChEBI" id="CHEBI:57634"/>
        <dbReference type="ChEBI" id="CHEBI:58225"/>
        <dbReference type="EC" id="5.3.1.9"/>
    </reaction>
</comment>
<dbReference type="UniPathway" id="UPA00109">
    <property type="reaction ID" value="UER00181"/>
</dbReference>
<comment type="caution">
    <text evidence="8">The sequence shown here is derived from an EMBL/GenBank/DDBJ whole genome shotgun (WGS) entry which is preliminary data.</text>
</comment>
<evidence type="ECO:0000259" key="7">
    <source>
        <dbReference type="Pfam" id="PF06560"/>
    </source>
</evidence>
<dbReference type="GO" id="GO:0004347">
    <property type="term" value="F:glucose-6-phosphate isomerase activity"/>
    <property type="evidence" value="ECO:0007669"/>
    <property type="project" value="UniProtKB-EC"/>
</dbReference>
<dbReference type="Gene3D" id="2.60.120.10">
    <property type="entry name" value="Jelly Rolls"/>
    <property type="match status" value="1"/>
</dbReference>
<comment type="similarity">
    <text evidence="2">Belongs to the archaeal-type GPI family.</text>
</comment>
<reference evidence="9" key="1">
    <citation type="journal article" date="2015" name="MBio">
        <title>Genome-Resolved Metagenomic Analysis Reveals Roles for Candidate Phyla and Other Microbial Community Members in Biogeochemical Transformations in Oil Reservoirs.</title>
        <authorList>
            <person name="Hu P."/>
            <person name="Tom L."/>
            <person name="Singh A."/>
            <person name="Thomas B.C."/>
            <person name="Baker B.J."/>
            <person name="Piceno Y.M."/>
            <person name="Andersen G.L."/>
            <person name="Banfield J.F."/>
        </authorList>
    </citation>
    <scope>NUCLEOTIDE SEQUENCE [LARGE SCALE GENOMIC DNA]</scope>
</reference>
<sequence>NPYCLENTTVCRDRQTAFLPGFKPGVSCLIIMNGYWDGPKPEPQVRTIEEMREVLADPGCTSDQPLYFMYRDLARSESDRNWLRQHHVRYDITIIPSRTLCGEYIKTKGHYHTANPAGELYPEIYEVLEGTGHYLLQTQNADDVVMIEGTVGDKILIPPGYGHVTINPAREDLVMANLVSSEFSSNYGPYADLQGAAYYEMEGGALVKNPRYRDAPPVRYCNPVEVPDLGIEKEIGLYDLIGRPRSVAFLNHPEQFMEIFADVTGGCLAMR</sequence>
<accession>A0A101IVE9</accession>
<dbReference type="GO" id="GO:0006094">
    <property type="term" value="P:gluconeogenesis"/>
    <property type="evidence" value="ECO:0007669"/>
    <property type="project" value="UniProtKB-KW"/>
</dbReference>
<name>A0A101IVE9_9EURY</name>
<keyword evidence="5" id="KW-0324">Glycolysis</keyword>
<dbReference type="EC" id="5.3.1.9" evidence="3"/>
<dbReference type="PATRIC" id="fig|2198.3.peg.662"/>
<dbReference type="GO" id="GO:0006096">
    <property type="term" value="P:glycolytic process"/>
    <property type="evidence" value="ECO:0007669"/>
    <property type="project" value="UniProtKB-UniPathway"/>
</dbReference>
<organism evidence="8 9">
    <name type="scientific">Methanoculleus marisnigri</name>
    <dbReference type="NCBI Taxonomy" id="2198"/>
    <lineage>
        <taxon>Archaea</taxon>
        <taxon>Methanobacteriati</taxon>
        <taxon>Methanobacteriota</taxon>
        <taxon>Stenosarchaea group</taxon>
        <taxon>Methanomicrobia</taxon>
        <taxon>Methanomicrobiales</taxon>
        <taxon>Methanomicrobiaceae</taxon>
        <taxon>Methanoculleus</taxon>
    </lineage>
</organism>
<evidence type="ECO:0000256" key="4">
    <source>
        <dbReference type="ARBA" id="ARBA00022432"/>
    </source>
</evidence>
<evidence type="ECO:0000256" key="5">
    <source>
        <dbReference type="ARBA" id="ARBA00023152"/>
    </source>
</evidence>
<evidence type="ECO:0000256" key="1">
    <source>
        <dbReference type="ARBA" id="ARBA00004926"/>
    </source>
</evidence>